<organism evidence="2 3">
    <name type="scientific">Thermococcus thioreducens</name>
    <dbReference type="NCBI Taxonomy" id="277988"/>
    <lineage>
        <taxon>Archaea</taxon>
        <taxon>Methanobacteriati</taxon>
        <taxon>Methanobacteriota</taxon>
        <taxon>Thermococci</taxon>
        <taxon>Thermococcales</taxon>
        <taxon>Thermococcaceae</taxon>
        <taxon>Thermococcus</taxon>
    </lineage>
</organism>
<dbReference type="KEGG" id="ttd:A3L14_04920"/>
<evidence type="ECO:0000313" key="2">
    <source>
        <dbReference type="EMBL" id="KQH83008.1"/>
    </source>
</evidence>
<accession>A0A0Q2UQS1</accession>
<dbReference type="EMBL" id="LIXN01000003">
    <property type="protein sequence ID" value="KQH83008.1"/>
    <property type="molecule type" value="Genomic_DNA"/>
</dbReference>
<protein>
    <submittedName>
        <fullName evidence="2">Uncharacterized protein</fullName>
    </submittedName>
</protein>
<keyword evidence="4" id="KW-1185">Reference proteome</keyword>
<name>A0A0Q2UQS1_9EURY</name>
<evidence type="ECO:0000313" key="3">
    <source>
        <dbReference type="Proteomes" id="UP000051862"/>
    </source>
</evidence>
<sequence>MSIHTFISSTNLLDNSVQYKAFPKTIVKPSFQSFFMPFQSEQTFRTLSFGEIKDIVGGHPAERMKLRGKHHKIVHIQEIRPEIVFWKRLLFRRWH</sequence>
<proteinExistence type="predicted"/>
<dbReference type="PATRIC" id="fig|277988.4.peg.404"/>
<reference evidence="2 3" key="1">
    <citation type="submission" date="2015-08" db="EMBL/GenBank/DDBJ databases">
        <title>Thermococcus thioreducens DSM 14981 genome sequencing.</title>
        <authorList>
            <person name="Hong S.-J."/>
            <person name="Kim M.-C."/>
            <person name="Shin J.-H."/>
        </authorList>
    </citation>
    <scope>NUCLEOTIDE SEQUENCE [LARGE SCALE GENOMIC DNA]</scope>
    <source>
        <strain evidence="2 3">DSM 14981</strain>
    </source>
</reference>
<dbReference type="AlphaFoldDB" id="A0A0Q2UQS1"/>
<dbReference type="EMBL" id="CP015105">
    <property type="protein sequence ID" value="ASJ12270.1"/>
    <property type="molecule type" value="Genomic_DNA"/>
</dbReference>
<gene>
    <name evidence="1" type="ORF">A3L14_04920</name>
    <name evidence="2" type="ORF">AMR53_01915</name>
</gene>
<evidence type="ECO:0000313" key="4">
    <source>
        <dbReference type="Proteomes" id="UP000250136"/>
    </source>
</evidence>
<dbReference type="Proteomes" id="UP000051862">
    <property type="component" value="Unassembled WGS sequence"/>
</dbReference>
<reference evidence="1 4" key="2">
    <citation type="submission" date="2016-04" db="EMBL/GenBank/DDBJ databases">
        <title>Complete genome sequence of Thermococcus thioreducens type strain OGL-20P.</title>
        <authorList>
            <person name="Oger P.M."/>
        </authorList>
    </citation>
    <scope>NUCLEOTIDE SEQUENCE [LARGE SCALE GENOMIC DNA]</scope>
    <source>
        <strain evidence="1 4">OGL-20P</strain>
    </source>
</reference>
<dbReference type="Proteomes" id="UP000250136">
    <property type="component" value="Chromosome"/>
</dbReference>
<evidence type="ECO:0000313" key="1">
    <source>
        <dbReference type="EMBL" id="ASJ12270.1"/>
    </source>
</evidence>